<dbReference type="EMBL" id="JBHRTP010000018">
    <property type="protein sequence ID" value="MFC3107579.1"/>
    <property type="molecule type" value="Genomic_DNA"/>
</dbReference>
<feature type="transmembrane region" description="Helical" evidence="7">
    <location>
        <begin position="103"/>
        <end position="126"/>
    </location>
</feature>
<evidence type="ECO:0000256" key="2">
    <source>
        <dbReference type="ARBA" id="ARBA00006679"/>
    </source>
</evidence>
<organism evidence="8 9">
    <name type="scientific">Undibacterium arcticum</name>
    <dbReference type="NCBI Taxonomy" id="1762892"/>
    <lineage>
        <taxon>Bacteria</taxon>
        <taxon>Pseudomonadati</taxon>
        <taxon>Pseudomonadota</taxon>
        <taxon>Betaproteobacteria</taxon>
        <taxon>Burkholderiales</taxon>
        <taxon>Oxalobacteraceae</taxon>
        <taxon>Undibacterium</taxon>
    </lineage>
</organism>
<evidence type="ECO:0000256" key="5">
    <source>
        <dbReference type="ARBA" id="ARBA00022989"/>
    </source>
</evidence>
<feature type="transmembrane region" description="Helical" evidence="7">
    <location>
        <begin position="12"/>
        <end position="34"/>
    </location>
</feature>
<accession>A0ABV7F0A9</accession>
<evidence type="ECO:0000256" key="3">
    <source>
        <dbReference type="ARBA" id="ARBA00022475"/>
    </source>
</evidence>
<protein>
    <submittedName>
        <fullName evidence="8">DoxX family protein</fullName>
    </submittedName>
</protein>
<evidence type="ECO:0000313" key="9">
    <source>
        <dbReference type="Proteomes" id="UP001595530"/>
    </source>
</evidence>
<comment type="caution">
    <text evidence="8">The sequence shown here is derived from an EMBL/GenBank/DDBJ whole genome shotgun (WGS) entry which is preliminary data.</text>
</comment>
<evidence type="ECO:0000256" key="6">
    <source>
        <dbReference type="ARBA" id="ARBA00023136"/>
    </source>
</evidence>
<proteinExistence type="inferred from homology"/>
<sequence>MNQTQNATAATLLRLSLGTILIAHALLKLLVFTLPGAAGFFASQGFPAWTVYPVVAVELLGGAALIAGFKSRYAAVAALPVLLGALSVHAHNGWTFTSANGGWEYPALLVVLALAVALLGDGAFALSGSPAPAATPQRTPA</sequence>
<dbReference type="Pfam" id="PF07681">
    <property type="entry name" value="DoxX"/>
    <property type="match status" value="1"/>
</dbReference>
<evidence type="ECO:0000256" key="4">
    <source>
        <dbReference type="ARBA" id="ARBA00022692"/>
    </source>
</evidence>
<feature type="transmembrane region" description="Helical" evidence="7">
    <location>
        <begin position="46"/>
        <end position="66"/>
    </location>
</feature>
<keyword evidence="5 7" id="KW-1133">Transmembrane helix</keyword>
<reference evidence="9" key="1">
    <citation type="journal article" date="2019" name="Int. J. Syst. Evol. Microbiol.">
        <title>The Global Catalogue of Microorganisms (GCM) 10K type strain sequencing project: providing services to taxonomists for standard genome sequencing and annotation.</title>
        <authorList>
            <consortium name="The Broad Institute Genomics Platform"/>
            <consortium name="The Broad Institute Genome Sequencing Center for Infectious Disease"/>
            <person name="Wu L."/>
            <person name="Ma J."/>
        </authorList>
    </citation>
    <scope>NUCLEOTIDE SEQUENCE [LARGE SCALE GENOMIC DNA]</scope>
    <source>
        <strain evidence="9">KCTC 42986</strain>
    </source>
</reference>
<dbReference type="InterPro" id="IPR051907">
    <property type="entry name" value="DoxX-like_oxidoreductase"/>
</dbReference>
<dbReference type="RefSeq" id="WP_390321766.1">
    <property type="nucleotide sequence ID" value="NZ_JBHRTP010000018.1"/>
</dbReference>
<dbReference type="InterPro" id="IPR032808">
    <property type="entry name" value="DoxX"/>
</dbReference>
<feature type="transmembrane region" description="Helical" evidence="7">
    <location>
        <begin position="73"/>
        <end position="91"/>
    </location>
</feature>
<keyword evidence="9" id="KW-1185">Reference proteome</keyword>
<evidence type="ECO:0000256" key="1">
    <source>
        <dbReference type="ARBA" id="ARBA00004651"/>
    </source>
</evidence>
<comment type="similarity">
    <text evidence="2">Belongs to the DoxX family.</text>
</comment>
<keyword evidence="6 7" id="KW-0472">Membrane</keyword>
<evidence type="ECO:0000313" key="8">
    <source>
        <dbReference type="EMBL" id="MFC3107579.1"/>
    </source>
</evidence>
<keyword evidence="3" id="KW-1003">Cell membrane</keyword>
<gene>
    <name evidence="8" type="ORF">ACFOFO_06330</name>
</gene>
<dbReference type="PANTHER" id="PTHR33452:SF1">
    <property type="entry name" value="INNER MEMBRANE PROTEIN YPHA-RELATED"/>
    <property type="match status" value="1"/>
</dbReference>
<dbReference type="PANTHER" id="PTHR33452">
    <property type="entry name" value="OXIDOREDUCTASE CATD-RELATED"/>
    <property type="match status" value="1"/>
</dbReference>
<keyword evidence="4 7" id="KW-0812">Transmembrane</keyword>
<dbReference type="Proteomes" id="UP001595530">
    <property type="component" value="Unassembled WGS sequence"/>
</dbReference>
<evidence type="ECO:0000256" key="7">
    <source>
        <dbReference type="SAM" id="Phobius"/>
    </source>
</evidence>
<comment type="subcellular location">
    <subcellularLocation>
        <location evidence="1">Cell membrane</location>
        <topology evidence="1">Multi-pass membrane protein</topology>
    </subcellularLocation>
</comment>
<name>A0ABV7F0A9_9BURK</name>